<sequence>MTQSDVPIMLPLIVAQYQAVHHPREKQHWVIAALESRMHAHVFELTGGPASYAYATHVEERFGKAPHLRGGYQLGFINPRQLAWLKGRLEEVPIMRDDVERFNSQVWVISALQMLKEEGVITGDIGYRHVREELELEMQRWEVADDTLEERLFP</sequence>
<keyword evidence="2" id="KW-1185">Reference proteome</keyword>
<dbReference type="EMBL" id="KN880660">
    <property type="protein sequence ID" value="KIY63983.1"/>
    <property type="molecule type" value="Genomic_DNA"/>
</dbReference>
<dbReference type="OrthoDB" id="37659at2759"/>
<evidence type="ECO:0000313" key="2">
    <source>
        <dbReference type="Proteomes" id="UP000054007"/>
    </source>
</evidence>
<gene>
    <name evidence="1" type="ORF">CYLTODRAFT_425627</name>
</gene>
<protein>
    <submittedName>
        <fullName evidence="1">Uncharacterized protein</fullName>
    </submittedName>
</protein>
<organism evidence="1 2">
    <name type="scientific">Cylindrobasidium torrendii FP15055 ss-10</name>
    <dbReference type="NCBI Taxonomy" id="1314674"/>
    <lineage>
        <taxon>Eukaryota</taxon>
        <taxon>Fungi</taxon>
        <taxon>Dikarya</taxon>
        <taxon>Basidiomycota</taxon>
        <taxon>Agaricomycotina</taxon>
        <taxon>Agaricomycetes</taxon>
        <taxon>Agaricomycetidae</taxon>
        <taxon>Agaricales</taxon>
        <taxon>Marasmiineae</taxon>
        <taxon>Physalacriaceae</taxon>
        <taxon>Cylindrobasidium</taxon>
    </lineage>
</organism>
<evidence type="ECO:0000313" key="1">
    <source>
        <dbReference type="EMBL" id="KIY63983.1"/>
    </source>
</evidence>
<accession>A0A0D7B031</accession>
<name>A0A0D7B031_9AGAR</name>
<proteinExistence type="predicted"/>
<dbReference type="AlphaFoldDB" id="A0A0D7B031"/>
<reference evidence="1 2" key="1">
    <citation type="journal article" date="2015" name="Fungal Genet. Biol.">
        <title>Evolution of novel wood decay mechanisms in Agaricales revealed by the genome sequences of Fistulina hepatica and Cylindrobasidium torrendii.</title>
        <authorList>
            <person name="Floudas D."/>
            <person name="Held B.W."/>
            <person name="Riley R."/>
            <person name="Nagy L.G."/>
            <person name="Koehler G."/>
            <person name="Ransdell A.S."/>
            <person name="Younus H."/>
            <person name="Chow J."/>
            <person name="Chiniquy J."/>
            <person name="Lipzen A."/>
            <person name="Tritt A."/>
            <person name="Sun H."/>
            <person name="Haridas S."/>
            <person name="LaButti K."/>
            <person name="Ohm R.A."/>
            <person name="Kues U."/>
            <person name="Blanchette R.A."/>
            <person name="Grigoriev I.V."/>
            <person name="Minto R.E."/>
            <person name="Hibbett D.S."/>
        </authorList>
    </citation>
    <scope>NUCLEOTIDE SEQUENCE [LARGE SCALE GENOMIC DNA]</scope>
    <source>
        <strain evidence="1 2">FP15055 ss-10</strain>
    </source>
</reference>
<dbReference type="Proteomes" id="UP000054007">
    <property type="component" value="Unassembled WGS sequence"/>
</dbReference>